<evidence type="ECO:0000313" key="2">
    <source>
        <dbReference type="Proteomes" id="UP000789920"/>
    </source>
</evidence>
<name>A0ACA9KRI2_9GLOM</name>
<comment type="caution">
    <text evidence="1">The sequence shown here is derived from an EMBL/GenBank/DDBJ whole genome shotgun (WGS) entry which is preliminary data.</text>
</comment>
<dbReference type="Proteomes" id="UP000789920">
    <property type="component" value="Unassembled WGS sequence"/>
</dbReference>
<organism evidence="1 2">
    <name type="scientific">Racocetra persica</name>
    <dbReference type="NCBI Taxonomy" id="160502"/>
    <lineage>
        <taxon>Eukaryota</taxon>
        <taxon>Fungi</taxon>
        <taxon>Fungi incertae sedis</taxon>
        <taxon>Mucoromycota</taxon>
        <taxon>Glomeromycotina</taxon>
        <taxon>Glomeromycetes</taxon>
        <taxon>Diversisporales</taxon>
        <taxon>Gigasporaceae</taxon>
        <taxon>Racocetra</taxon>
    </lineage>
</organism>
<accession>A0ACA9KRI2</accession>
<evidence type="ECO:0000313" key="1">
    <source>
        <dbReference type="EMBL" id="CAG8487350.1"/>
    </source>
</evidence>
<proteinExistence type="predicted"/>
<reference evidence="1" key="1">
    <citation type="submission" date="2021-06" db="EMBL/GenBank/DDBJ databases">
        <authorList>
            <person name="Kallberg Y."/>
            <person name="Tangrot J."/>
            <person name="Rosling A."/>
        </authorList>
    </citation>
    <scope>NUCLEOTIDE SEQUENCE</scope>
    <source>
        <strain evidence="1">MA461A</strain>
    </source>
</reference>
<feature type="non-terminal residue" evidence="1">
    <location>
        <position position="1"/>
    </location>
</feature>
<gene>
    <name evidence="1" type="ORF">RPERSI_LOCUS1239</name>
</gene>
<dbReference type="EMBL" id="CAJVQC010001094">
    <property type="protein sequence ID" value="CAG8487350.1"/>
    <property type="molecule type" value="Genomic_DNA"/>
</dbReference>
<protein>
    <submittedName>
        <fullName evidence="1">25019_t:CDS:1</fullName>
    </submittedName>
</protein>
<sequence>IKTKPKQLCLYNNVLSMTKKVTRGQIPGMIITDGDPAIKRAITIEYPITRGFMVTMFTLEIETTSFVENENVCIKYLLESSNMSFYDLRKVFMNCVEDKASEKQYEELISISVLLTINCVTIFLAIESIGTYYLRLKVAQYIIGQMKKCVYYTAYLSNIEEIEHITTDKPSESKRFEDELEAAWFSMKLINIHWIPQSKRSDALNEYECFEQRFSDNKQVNYFELPFSTYNIDVQDNFDNQFVKEQLFYRKIWSLVCTATDKCLLYQDYGFIQVVENYLDEVCKHKEELTQASAINLNDSNKENTYSSIQLRNLLKVIIKG</sequence>
<keyword evidence="2" id="KW-1185">Reference proteome</keyword>